<proteinExistence type="inferred from homology"/>
<dbReference type="GO" id="GO:0006260">
    <property type="term" value="P:DNA replication"/>
    <property type="evidence" value="ECO:0007669"/>
    <property type="project" value="InterPro"/>
</dbReference>
<name>A0A5E4MLM3_9HEMI</name>
<evidence type="ECO:0000256" key="2">
    <source>
        <dbReference type="ARBA" id="ARBA00005446"/>
    </source>
</evidence>
<dbReference type="InterPro" id="IPR044876">
    <property type="entry name" value="HRDC_dom_sf"/>
</dbReference>
<dbReference type="NCBIfam" id="TIGR00614">
    <property type="entry name" value="recQ_fam"/>
    <property type="match status" value="1"/>
</dbReference>
<feature type="domain" description="Helicase ATP-binding" evidence="13">
    <location>
        <begin position="32"/>
        <end position="202"/>
    </location>
</feature>
<evidence type="ECO:0000256" key="11">
    <source>
        <dbReference type="RuleBase" id="RU364117"/>
    </source>
</evidence>
<evidence type="ECO:0000313" key="16">
    <source>
        <dbReference type="Proteomes" id="UP000325440"/>
    </source>
</evidence>
<evidence type="ECO:0000259" key="12">
    <source>
        <dbReference type="PROSITE" id="PS50967"/>
    </source>
</evidence>
<dbReference type="Gene3D" id="3.40.50.300">
    <property type="entry name" value="P-loop containing nucleotide triphosphate hydrolases"/>
    <property type="match status" value="2"/>
</dbReference>
<dbReference type="SUPFAM" id="SSF46785">
    <property type="entry name" value="Winged helix' DNA-binding domain"/>
    <property type="match status" value="1"/>
</dbReference>
<evidence type="ECO:0000256" key="5">
    <source>
        <dbReference type="ARBA" id="ARBA00022806"/>
    </source>
</evidence>
<dbReference type="PANTHER" id="PTHR13710:SF120">
    <property type="entry name" value="BIFUNCTIONAL 3'-5' EXONUCLEASE_ATP-DEPENDENT HELICASE WRN"/>
    <property type="match status" value="1"/>
</dbReference>
<comment type="subcellular location">
    <subcellularLocation>
        <location evidence="11">Nucleus</location>
    </subcellularLocation>
</comment>
<sequence>MSSTEPSLLHISVLRKYFGHSTFRSMQWEIIYSILEEKRDACVVMSTGYGKSLCYQYPAVYSKGLTIVVSPLISLMKDQVLSLEMANIKSCLLGSAQTSKADALNSLFSGDVRVLYITPEWIATETAKTILRDLQTKTNIVAVAIDEAHCVSQWGFDFRSSYRNLGKLRNILPNVPIMALTATATPNVRKDICNSLNLINPKYVCTGFDRKNLYFEVSKKTSSIFYDLNKLMKKNGLKRFFEGSTIIYCPTKKQTEAVAQELKSNRIECEVYHADIPLNKRNAVHENFVKDNLQIVVATVAFGMGIDKPDVRRVIHYGAPKDIESYYQEVGRAGRDGLPAMCHIFYNQADIMLNRHIMLSNLTNDTYRAHKEKMAKVIEQYMETRLCRRQLLLSYFEDAPSSLTETANISNIRNDCCDNCTYNQMDNSLKPDNNIDLTEDIQLILKCARALDGRFGLVAIVNFICGKKNDKFNKFMVNNKLHGIGKFNTEAFWKALGKLCLRESLLQQKPCSSFQQGNNFSFPISTVSISNKGHVFLEKGKESGIKIDPSLDVLQLFKSKLTDKLKYNDKLSGILDTKTKNPYDPIFQTMQSTQYSSKQKIVNTELENTIYSTLVIYRTTLAQQLDCMPYMIASNKMLINLAKLKPKDKSELKNIEEFTDAKIERFGQAMINKILEVINRYAIDNKVDDDVNTNKSINTNTNECESLWDDCDDSIFSEICDIDEAGNSKEDLQKNDCNDLSSANLDNTAKRKYCAIESNCPNQKNIEKNKKYMVEKLKQNSLFS</sequence>
<dbReference type="SUPFAM" id="SSF47819">
    <property type="entry name" value="HRDC-like"/>
    <property type="match status" value="1"/>
</dbReference>
<evidence type="ECO:0000256" key="10">
    <source>
        <dbReference type="ARBA" id="ARBA00049360"/>
    </source>
</evidence>
<comment type="catalytic activity">
    <reaction evidence="10 11">
        <text>ATP + H2O = ADP + phosphate + H(+)</text>
        <dbReference type="Rhea" id="RHEA:13065"/>
        <dbReference type="ChEBI" id="CHEBI:15377"/>
        <dbReference type="ChEBI" id="CHEBI:15378"/>
        <dbReference type="ChEBI" id="CHEBI:30616"/>
        <dbReference type="ChEBI" id="CHEBI:43474"/>
        <dbReference type="ChEBI" id="CHEBI:456216"/>
    </reaction>
</comment>
<dbReference type="Gene3D" id="1.10.10.10">
    <property type="entry name" value="Winged helix-like DNA-binding domain superfamily/Winged helix DNA-binding domain"/>
    <property type="match status" value="1"/>
</dbReference>
<dbReference type="InterPro" id="IPR001650">
    <property type="entry name" value="Helicase_C-like"/>
</dbReference>
<dbReference type="FunFam" id="3.40.50.300:FF:000941">
    <property type="entry name" value="Werner syndrome RecQ like helicase"/>
    <property type="match status" value="1"/>
</dbReference>
<organism evidence="15 16">
    <name type="scientific">Cinara cedri</name>
    <dbReference type="NCBI Taxonomy" id="506608"/>
    <lineage>
        <taxon>Eukaryota</taxon>
        <taxon>Metazoa</taxon>
        <taxon>Ecdysozoa</taxon>
        <taxon>Arthropoda</taxon>
        <taxon>Hexapoda</taxon>
        <taxon>Insecta</taxon>
        <taxon>Pterygota</taxon>
        <taxon>Neoptera</taxon>
        <taxon>Paraneoptera</taxon>
        <taxon>Hemiptera</taxon>
        <taxon>Sternorrhyncha</taxon>
        <taxon>Aphidomorpha</taxon>
        <taxon>Aphidoidea</taxon>
        <taxon>Aphididae</taxon>
        <taxon>Lachninae</taxon>
        <taxon>Cinara</taxon>
    </lineage>
</organism>
<evidence type="ECO:0000256" key="1">
    <source>
        <dbReference type="ARBA" id="ARBA00001947"/>
    </source>
</evidence>
<evidence type="ECO:0000256" key="4">
    <source>
        <dbReference type="ARBA" id="ARBA00022801"/>
    </source>
</evidence>
<accession>A0A5E4MLM3</accession>
<dbReference type="SMART" id="SM00956">
    <property type="entry name" value="RQC"/>
    <property type="match status" value="1"/>
</dbReference>
<dbReference type="SMART" id="SM00490">
    <property type="entry name" value="HELICc"/>
    <property type="match status" value="1"/>
</dbReference>
<dbReference type="Gene3D" id="1.10.150.80">
    <property type="entry name" value="HRDC domain"/>
    <property type="match status" value="1"/>
</dbReference>
<dbReference type="PROSITE" id="PS51192">
    <property type="entry name" value="HELICASE_ATP_BIND_1"/>
    <property type="match status" value="1"/>
</dbReference>
<dbReference type="Proteomes" id="UP000325440">
    <property type="component" value="Unassembled WGS sequence"/>
</dbReference>
<dbReference type="CDD" id="cd18794">
    <property type="entry name" value="SF2_C_RecQ"/>
    <property type="match status" value="1"/>
</dbReference>
<dbReference type="InterPro" id="IPR004589">
    <property type="entry name" value="DNA_helicase_ATP-dep_RecQ"/>
</dbReference>
<dbReference type="SMART" id="SM00487">
    <property type="entry name" value="DEXDc"/>
    <property type="match status" value="1"/>
</dbReference>
<keyword evidence="5 11" id="KW-0347">Helicase</keyword>
<dbReference type="AlphaFoldDB" id="A0A5E4MLM3"/>
<keyword evidence="3 11" id="KW-0547">Nucleotide-binding</keyword>
<dbReference type="PROSITE" id="PS50967">
    <property type="entry name" value="HRDC"/>
    <property type="match status" value="1"/>
</dbReference>
<dbReference type="InterPro" id="IPR002121">
    <property type="entry name" value="HRDC_dom"/>
</dbReference>
<dbReference type="PANTHER" id="PTHR13710">
    <property type="entry name" value="DNA HELICASE RECQ FAMILY MEMBER"/>
    <property type="match status" value="1"/>
</dbReference>
<keyword evidence="8" id="KW-0413">Isomerase</keyword>
<evidence type="ECO:0000256" key="3">
    <source>
        <dbReference type="ARBA" id="ARBA00022741"/>
    </source>
</evidence>
<evidence type="ECO:0000313" key="15">
    <source>
        <dbReference type="EMBL" id="VVC33133.1"/>
    </source>
</evidence>
<dbReference type="GO" id="GO:0009378">
    <property type="term" value="F:four-way junction helicase activity"/>
    <property type="evidence" value="ECO:0007669"/>
    <property type="project" value="TreeGrafter"/>
</dbReference>
<evidence type="ECO:0000259" key="13">
    <source>
        <dbReference type="PROSITE" id="PS51192"/>
    </source>
</evidence>
<dbReference type="InterPro" id="IPR032284">
    <property type="entry name" value="RecQ_Zn-bd"/>
</dbReference>
<comment type="cofactor">
    <cofactor evidence="1">
        <name>Zn(2+)</name>
        <dbReference type="ChEBI" id="CHEBI:29105"/>
    </cofactor>
</comment>
<dbReference type="Pfam" id="PF00270">
    <property type="entry name" value="DEAD"/>
    <property type="match status" value="1"/>
</dbReference>
<dbReference type="GO" id="GO:0005524">
    <property type="term" value="F:ATP binding"/>
    <property type="evidence" value="ECO:0007669"/>
    <property type="project" value="UniProtKB-KW"/>
</dbReference>
<dbReference type="OrthoDB" id="10261556at2759"/>
<dbReference type="Pfam" id="PF00570">
    <property type="entry name" value="HRDC"/>
    <property type="match status" value="1"/>
</dbReference>
<gene>
    <name evidence="15" type="ORF">CINCED_3A024508</name>
</gene>
<evidence type="ECO:0000256" key="9">
    <source>
        <dbReference type="ARBA" id="ARBA00034617"/>
    </source>
</evidence>
<dbReference type="InterPro" id="IPR027417">
    <property type="entry name" value="P-loop_NTPase"/>
</dbReference>
<evidence type="ECO:0000259" key="14">
    <source>
        <dbReference type="PROSITE" id="PS51194"/>
    </source>
</evidence>
<dbReference type="GO" id="GO:0043138">
    <property type="term" value="F:3'-5' DNA helicase activity"/>
    <property type="evidence" value="ECO:0007669"/>
    <property type="project" value="UniProtKB-EC"/>
</dbReference>
<keyword evidence="7" id="KW-0238">DNA-binding</keyword>
<dbReference type="InterPro" id="IPR018982">
    <property type="entry name" value="RQC_domain"/>
</dbReference>
<protein>
    <recommendedName>
        <fullName evidence="11">ATP-dependent DNA helicase</fullName>
        <ecNumber evidence="11">5.6.2.4</ecNumber>
    </recommendedName>
</protein>
<reference evidence="15 16" key="1">
    <citation type="submission" date="2019-08" db="EMBL/GenBank/DDBJ databases">
        <authorList>
            <person name="Alioto T."/>
            <person name="Alioto T."/>
            <person name="Gomez Garrido J."/>
        </authorList>
    </citation>
    <scope>NUCLEOTIDE SEQUENCE [LARGE SCALE GENOMIC DNA]</scope>
</reference>
<keyword evidence="16" id="KW-1185">Reference proteome</keyword>
<dbReference type="GO" id="GO:0016887">
    <property type="term" value="F:ATP hydrolysis activity"/>
    <property type="evidence" value="ECO:0007669"/>
    <property type="project" value="RHEA"/>
</dbReference>
<dbReference type="InterPro" id="IPR010997">
    <property type="entry name" value="HRDC-like_sf"/>
</dbReference>
<dbReference type="SUPFAM" id="SSF52540">
    <property type="entry name" value="P-loop containing nucleoside triphosphate hydrolases"/>
    <property type="match status" value="1"/>
</dbReference>
<dbReference type="GO" id="GO:0005634">
    <property type="term" value="C:nucleus"/>
    <property type="evidence" value="ECO:0007669"/>
    <property type="project" value="UniProtKB-SubCell"/>
</dbReference>
<dbReference type="Pfam" id="PF16124">
    <property type="entry name" value="RecQ_Zn_bind"/>
    <property type="match status" value="1"/>
</dbReference>
<dbReference type="GO" id="GO:0005694">
    <property type="term" value="C:chromosome"/>
    <property type="evidence" value="ECO:0007669"/>
    <property type="project" value="TreeGrafter"/>
</dbReference>
<dbReference type="FunFam" id="3.40.50.300:FF:001456">
    <property type="entry name" value="ATP-dependent DNA helicase"/>
    <property type="match status" value="1"/>
</dbReference>
<dbReference type="EMBL" id="CABPRJ010000963">
    <property type="protein sequence ID" value="VVC33133.1"/>
    <property type="molecule type" value="Genomic_DNA"/>
</dbReference>
<dbReference type="InterPro" id="IPR011545">
    <property type="entry name" value="DEAD/DEAH_box_helicase_dom"/>
</dbReference>
<feature type="domain" description="HRDC" evidence="12">
    <location>
        <begin position="604"/>
        <end position="688"/>
    </location>
</feature>
<evidence type="ECO:0000256" key="8">
    <source>
        <dbReference type="ARBA" id="ARBA00023235"/>
    </source>
</evidence>
<dbReference type="Pfam" id="PF09382">
    <property type="entry name" value="RQC"/>
    <property type="match status" value="1"/>
</dbReference>
<dbReference type="GO" id="GO:0000724">
    <property type="term" value="P:double-strand break repair via homologous recombination"/>
    <property type="evidence" value="ECO:0007669"/>
    <property type="project" value="TreeGrafter"/>
</dbReference>
<dbReference type="InterPro" id="IPR014001">
    <property type="entry name" value="Helicase_ATP-bd"/>
</dbReference>
<dbReference type="InterPro" id="IPR036388">
    <property type="entry name" value="WH-like_DNA-bd_sf"/>
</dbReference>
<dbReference type="GO" id="GO:0005737">
    <property type="term" value="C:cytoplasm"/>
    <property type="evidence" value="ECO:0007669"/>
    <property type="project" value="TreeGrafter"/>
</dbReference>
<keyword evidence="4 11" id="KW-0378">Hydrolase</keyword>
<dbReference type="PROSITE" id="PS51194">
    <property type="entry name" value="HELICASE_CTER"/>
    <property type="match status" value="1"/>
</dbReference>
<evidence type="ECO:0000256" key="6">
    <source>
        <dbReference type="ARBA" id="ARBA00022840"/>
    </source>
</evidence>
<dbReference type="EC" id="5.6.2.4" evidence="11"/>
<dbReference type="InterPro" id="IPR036390">
    <property type="entry name" value="WH_DNA-bd_sf"/>
</dbReference>
<keyword evidence="6 11" id="KW-0067">ATP-binding</keyword>
<keyword evidence="11" id="KW-0539">Nucleus</keyword>
<comment type="similarity">
    <text evidence="2 11">Belongs to the helicase family. RecQ subfamily.</text>
</comment>
<comment type="catalytic activity">
    <reaction evidence="9 11">
        <text>Couples ATP hydrolysis with the unwinding of duplex DNA by translocating in the 3'-5' direction.</text>
        <dbReference type="EC" id="5.6.2.4"/>
    </reaction>
</comment>
<dbReference type="SMART" id="SM00341">
    <property type="entry name" value="HRDC"/>
    <property type="match status" value="1"/>
</dbReference>
<evidence type="ECO:0000256" key="7">
    <source>
        <dbReference type="ARBA" id="ARBA00023125"/>
    </source>
</evidence>
<dbReference type="Pfam" id="PF00271">
    <property type="entry name" value="Helicase_C"/>
    <property type="match status" value="1"/>
</dbReference>
<feature type="domain" description="Helicase C-terminal" evidence="14">
    <location>
        <begin position="227"/>
        <end position="378"/>
    </location>
</feature>
<dbReference type="GO" id="GO:0003677">
    <property type="term" value="F:DNA binding"/>
    <property type="evidence" value="ECO:0007669"/>
    <property type="project" value="UniProtKB-KW"/>
</dbReference>